<proteinExistence type="predicted"/>
<feature type="compositionally biased region" description="Basic and acidic residues" evidence="1">
    <location>
        <begin position="429"/>
        <end position="442"/>
    </location>
</feature>
<evidence type="ECO:0000313" key="3">
    <source>
        <dbReference type="EMBL" id="RGD75316.1"/>
    </source>
</evidence>
<protein>
    <recommendedName>
        <fullName evidence="5">Polymer-forming cytoskeletal protein</fullName>
    </recommendedName>
</protein>
<feature type="transmembrane region" description="Helical" evidence="2">
    <location>
        <begin position="290"/>
        <end position="315"/>
    </location>
</feature>
<dbReference type="RefSeq" id="WP_117531520.1">
    <property type="nucleotide sequence ID" value="NZ_QUSM01000002.1"/>
</dbReference>
<accession>A0A3E3E1U3</accession>
<gene>
    <name evidence="3" type="ORF">DW687_03030</name>
</gene>
<feature type="compositionally biased region" description="Acidic residues" evidence="1">
    <location>
        <begin position="443"/>
        <end position="456"/>
    </location>
</feature>
<feature type="region of interest" description="Disordered" evidence="1">
    <location>
        <begin position="429"/>
        <end position="480"/>
    </location>
</feature>
<feature type="transmembrane region" description="Helical" evidence="2">
    <location>
        <begin position="247"/>
        <end position="269"/>
    </location>
</feature>
<feature type="compositionally biased region" description="Basic and acidic residues" evidence="1">
    <location>
        <begin position="457"/>
        <end position="467"/>
    </location>
</feature>
<evidence type="ECO:0000313" key="4">
    <source>
        <dbReference type="Proteomes" id="UP000261212"/>
    </source>
</evidence>
<keyword evidence="2" id="KW-1133">Transmembrane helix</keyword>
<feature type="transmembrane region" description="Helical" evidence="2">
    <location>
        <begin position="351"/>
        <end position="369"/>
    </location>
</feature>
<evidence type="ECO:0000256" key="1">
    <source>
        <dbReference type="SAM" id="MobiDB-lite"/>
    </source>
</evidence>
<comment type="caution">
    <text evidence="3">The sequence shown here is derived from an EMBL/GenBank/DDBJ whole genome shotgun (WGS) entry which is preliminary data.</text>
</comment>
<dbReference type="Proteomes" id="UP000261212">
    <property type="component" value="Unassembled WGS sequence"/>
</dbReference>
<evidence type="ECO:0008006" key="5">
    <source>
        <dbReference type="Google" id="ProtNLM"/>
    </source>
</evidence>
<sequence length="480" mass="53176">MREKRKNKIRIIFSFALILLLIPSIIFGANIGNSVKKEELKTNTEGTVFTLNKKDTYNKSIFMGTYTNILSEGKINGSVITASTSINNSGHISGSVISIAPNFTNSGVINKSVIGFYSNMYLNDSHIKKDLICYGNKVITNEKTVVNGDVNLYADDVLLKGKVDGDVLVVGKSVTINGFIKGDVRVGCNELVLGRDARINGSLTYESPNPIVKTDQSKVVGNIKNEDLGFKIPSVQNEEESALAGFISYYGILNKISILLIAILLFKLFPMSALKVELFTRRNVFKCLSVGAMTMLFIIPVIFILLITVVGMPVALHIASLYFDLTYIATIPTALVLGGLFIKGQNLSSKMLTGIFVILALDFLPSSFFSSVITLIANLIGIGSIVMLISLYLRFQIKREKTEYVTLMSINNSKEDIIRTKQKFEQMKSQKFEAAMRQKENESNSDEVNAADERDDENNINRSKEPNQDEIDNKEDDTDE</sequence>
<keyword evidence="2" id="KW-0472">Membrane</keyword>
<dbReference type="EMBL" id="QUSM01000002">
    <property type="protein sequence ID" value="RGD75316.1"/>
    <property type="molecule type" value="Genomic_DNA"/>
</dbReference>
<name>A0A3E3E1U3_9FIRM</name>
<feature type="transmembrane region" description="Helical" evidence="2">
    <location>
        <begin position="321"/>
        <end position="342"/>
    </location>
</feature>
<dbReference type="AlphaFoldDB" id="A0A3E3E1U3"/>
<keyword evidence="2" id="KW-0812">Transmembrane</keyword>
<feature type="transmembrane region" description="Helical" evidence="2">
    <location>
        <begin position="375"/>
        <end position="393"/>
    </location>
</feature>
<organism evidence="3 4">
    <name type="scientific">Anaerofustis stercorihominis</name>
    <dbReference type="NCBI Taxonomy" id="214853"/>
    <lineage>
        <taxon>Bacteria</taxon>
        <taxon>Bacillati</taxon>
        <taxon>Bacillota</taxon>
        <taxon>Clostridia</taxon>
        <taxon>Eubacteriales</taxon>
        <taxon>Eubacteriaceae</taxon>
        <taxon>Anaerofustis</taxon>
    </lineage>
</organism>
<evidence type="ECO:0000256" key="2">
    <source>
        <dbReference type="SAM" id="Phobius"/>
    </source>
</evidence>
<reference evidence="3 4" key="1">
    <citation type="submission" date="2018-08" db="EMBL/GenBank/DDBJ databases">
        <title>A genome reference for cultivated species of the human gut microbiota.</title>
        <authorList>
            <person name="Zou Y."/>
            <person name="Xue W."/>
            <person name="Luo G."/>
        </authorList>
    </citation>
    <scope>NUCLEOTIDE SEQUENCE [LARGE SCALE GENOMIC DNA]</scope>
    <source>
        <strain evidence="3 4">AM25-6</strain>
    </source>
</reference>
<feature type="compositionally biased region" description="Acidic residues" evidence="1">
    <location>
        <begin position="468"/>
        <end position="480"/>
    </location>
</feature>